<dbReference type="Gene3D" id="3.40.50.720">
    <property type="entry name" value="NAD(P)-binding Rossmann-like Domain"/>
    <property type="match status" value="1"/>
</dbReference>
<evidence type="ECO:0000256" key="2">
    <source>
        <dbReference type="RuleBase" id="RU000363"/>
    </source>
</evidence>
<evidence type="ECO:0000313" key="4">
    <source>
        <dbReference type="Proteomes" id="UP000799777"/>
    </source>
</evidence>
<reference evidence="3" key="1">
    <citation type="journal article" date="2020" name="Stud. Mycol.">
        <title>101 Dothideomycetes genomes: a test case for predicting lifestyles and emergence of pathogens.</title>
        <authorList>
            <person name="Haridas S."/>
            <person name="Albert R."/>
            <person name="Binder M."/>
            <person name="Bloem J."/>
            <person name="Labutti K."/>
            <person name="Salamov A."/>
            <person name="Andreopoulos B."/>
            <person name="Baker S."/>
            <person name="Barry K."/>
            <person name="Bills G."/>
            <person name="Bluhm B."/>
            <person name="Cannon C."/>
            <person name="Castanera R."/>
            <person name="Culley D."/>
            <person name="Daum C."/>
            <person name="Ezra D."/>
            <person name="Gonzalez J."/>
            <person name="Henrissat B."/>
            <person name="Kuo A."/>
            <person name="Liang C."/>
            <person name="Lipzen A."/>
            <person name="Lutzoni F."/>
            <person name="Magnuson J."/>
            <person name="Mondo S."/>
            <person name="Nolan M."/>
            <person name="Ohm R."/>
            <person name="Pangilinan J."/>
            <person name="Park H.-J."/>
            <person name="Ramirez L."/>
            <person name="Alfaro M."/>
            <person name="Sun H."/>
            <person name="Tritt A."/>
            <person name="Yoshinaga Y."/>
            <person name="Zwiers L.-H."/>
            <person name="Turgeon B."/>
            <person name="Goodwin S."/>
            <person name="Spatafora J."/>
            <person name="Crous P."/>
            <person name="Grigoriev I."/>
        </authorList>
    </citation>
    <scope>NUCLEOTIDE SEQUENCE</scope>
    <source>
        <strain evidence="3">CBS 110217</strain>
    </source>
</reference>
<dbReference type="InterPro" id="IPR036291">
    <property type="entry name" value="NAD(P)-bd_dom_sf"/>
</dbReference>
<dbReference type="InterPro" id="IPR002347">
    <property type="entry name" value="SDR_fam"/>
</dbReference>
<keyword evidence="4" id="KW-1185">Reference proteome</keyword>
<dbReference type="OrthoDB" id="7289984at2759"/>
<dbReference type="PRINTS" id="PR00080">
    <property type="entry name" value="SDRFAMILY"/>
</dbReference>
<dbReference type="Proteomes" id="UP000799777">
    <property type="component" value="Unassembled WGS sequence"/>
</dbReference>
<dbReference type="PRINTS" id="PR00081">
    <property type="entry name" value="GDHRDH"/>
</dbReference>
<dbReference type="GO" id="GO:0016491">
    <property type="term" value="F:oxidoreductase activity"/>
    <property type="evidence" value="ECO:0007669"/>
    <property type="project" value="TreeGrafter"/>
</dbReference>
<sequence>MSADKQLILVTGATSGIGYDTCYALAAASTNNHVILGARNVSKGEDVLAQLQARKPQTTFSVIELDVTKDESIDAAVKKIEEDFGRLDVLVNNAGVMIDPPTRAVLHTTFETNVFGPSLLTSALIPLLKASSSPKVVNVSSDLGSIGRKLDSTAYNQKIPREAYRMSKAALNMLTAIQTVEFAEFGGKVWSYCPGYVVTNLTGEEGRKERIQRGAESSETSANGIVEIVEGKRDDEVGKFITRYGKQYPW</sequence>
<name>A0A9P4LMX6_9PLEO</name>
<evidence type="ECO:0000256" key="1">
    <source>
        <dbReference type="ARBA" id="ARBA00006484"/>
    </source>
</evidence>
<dbReference type="GO" id="GO:0019748">
    <property type="term" value="P:secondary metabolic process"/>
    <property type="evidence" value="ECO:0007669"/>
    <property type="project" value="TreeGrafter"/>
</dbReference>
<organism evidence="3 4">
    <name type="scientific">Setomelanomma holmii</name>
    <dbReference type="NCBI Taxonomy" id="210430"/>
    <lineage>
        <taxon>Eukaryota</taxon>
        <taxon>Fungi</taxon>
        <taxon>Dikarya</taxon>
        <taxon>Ascomycota</taxon>
        <taxon>Pezizomycotina</taxon>
        <taxon>Dothideomycetes</taxon>
        <taxon>Pleosporomycetidae</taxon>
        <taxon>Pleosporales</taxon>
        <taxon>Pleosporineae</taxon>
        <taxon>Phaeosphaeriaceae</taxon>
        <taxon>Setomelanomma</taxon>
    </lineage>
</organism>
<accession>A0A9P4LMX6</accession>
<dbReference type="SUPFAM" id="SSF51735">
    <property type="entry name" value="NAD(P)-binding Rossmann-fold domains"/>
    <property type="match status" value="1"/>
</dbReference>
<evidence type="ECO:0000313" key="3">
    <source>
        <dbReference type="EMBL" id="KAF2031398.1"/>
    </source>
</evidence>
<dbReference type="EMBL" id="ML978181">
    <property type="protein sequence ID" value="KAF2031398.1"/>
    <property type="molecule type" value="Genomic_DNA"/>
</dbReference>
<comment type="similarity">
    <text evidence="1 2">Belongs to the short-chain dehydrogenases/reductases (SDR) family.</text>
</comment>
<protein>
    <submittedName>
        <fullName evidence="3">Short chain dehydrogenase</fullName>
    </submittedName>
</protein>
<dbReference type="Pfam" id="PF00106">
    <property type="entry name" value="adh_short"/>
    <property type="match status" value="1"/>
</dbReference>
<dbReference type="PANTHER" id="PTHR43544">
    <property type="entry name" value="SHORT-CHAIN DEHYDROGENASE/REDUCTASE"/>
    <property type="match status" value="1"/>
</dbReference>
<comment type="caution">
    <text evidence="3">The sequence shown here is derived from an EMBL/GenBank/DDBJ whole genome shotgun (WGS) entry which is preliminary data.</text>
</comment>
<dbReference type="AlphaFoldDB" id="A0A9P4LMX6"/>
<gene>
    <name evidence="3" type="ORF">EK21DRAFT_88110</name>
</gene>
<dbReference type="GO" id="GO:0005737">
    <property type="term" value="C:cytoplasm"/>
    <property type="evidence" value="ECO:0007669"/>
    <property type="project" value="TreeGrafter"/>
</dbReference>
<proteinExistence type="inferred from homology"/>
<dbReference type="InterPro" id="IPR051468">
    <property type="entry name" value="Fungal_SecMetab_SDRs"/>
</dbReference>
<dbReference type="PANTHER" id="PTHR43544:SF32">
    <property type="entry name" value="CHAIN DEHYDROGENASE, PUTATIVE (AFU_ORTHOLOGUE AFUA_5G01530)-RELATED"/>
    <property type="match status" value="1"/>
</dbReference>